<comment type="caution">
    <text evidence="2">The sequence shown here is derived from an EMBL/GenBank/DDBJ whole genome shotgun (WGS) entry which is preliminary data.</text>
</comment>
<dbReference type="SUPFAM" id="SSF81606">
    <property type="entry name" value="PP2C-like"/>
    <property type="match status" value="1"/>
</dbReference>
<keyword evidence="3" id="KW-1185">Reference proteome</keyword>
<gene>
    <name evidence="2" type="ORF">HNR30_000554</name>
</gene>
<dbReference type="PANTHER" id="PTHR35801">
    <property type="entry name" value="PHOSPHOSERINE PHOSPHATASE RSBX"/>
    <property type="match status" value="1"/>
</dbReference>
<protein>
    <submittedName>
        <fullName evidence="2">Anti-sigma regulatory factor (Ser/Thr protein kinase)</fullName>
    </submittedName>
</protein>
<reference evidence="2 3" key="1">
    <citation type="submission" date="2020-07" db="EMBL/GenBank/DDBJ databases">
        <title>Genomic Encyclopedia of Type Strains, Phase IV (KMG-IV): sequencing the most valuable type-strain genomes for metagenomic binning, comparative biology and taxonomic classification.</title>
        <authorList>
            <person name="Goeker M."/>
        </authorList>
    </citation>
    <scope>NUCLEOTIDE SEQUENCE [LARGE SCALE GENOMIC DNA]</scope>
    <source>
        <strain evidence="2 3">DSM 45533</strain>
    </source>
</reference>
<evidence type="ECO:0000313" key="2">
    <source>
        <dbReference type="EMBL" id="MBA2889219.1"/>
    </source>
</evidence>
<dbReference type="Pfam" id="PF13581">
    <property type="entry name" value="HATPase_c_2"/>
    <property type="match status" value="1"/>
</dbReference>
<accession>A0A7W0CDP0</accession>
<dbReference type="InterPro" id="IPR036457">
    <property type="entry name" value="PPM-type-like_dom_sf"/>
</dbReference>
<dbReference type="Proteomes" id="UP000530928">
    <property type="component" value="Unassembled WGS sequence"/>
</dbReference>
<feature type="domain" description="PPM-type phosphatase" evidence="1">
    <location>
        <begin position="135"/>
        <end position="322"/>
    </location>
</feature>
<dbReference type="PANTHER" id="PTHR35801:SF1">
    <property type="entry name" value="PHOSPHOSERINE PHOSPHATASE RSBX"/>
    <property type="match status" value="1"/>
</dbReference>
<dbReference type="InterPro" id="IPR001932">
    <property type="entry name" value="PPM-type_phosphatase-like_dom"/>
</dbReference>
<proteinExistence type="predicted"/>
<dbReference type="Pfam" id="PF07228">
    <property type="entry name" value="SpoIIE"/>
    <property type="match status" value="1"/>
</dbReference>
<dbReference type="InterPro" id="IPR039248">
    <property type="entry name" value="Ptase_RsbX"/>
</dbReference>
<dbReference type="RefSeq" id="WP_181608034.1">
    <property type="nucleotide sequence ID" value="NZ_BAABAM010000001.1"/>
</dbReference>
<evidence type="ECO:0000313" key="3">
    <source>
        <dbReference type="Proteomes" id="UP000530928"/>
    </source>
</evidence>
<sequence>MGPIAKQAWIHLTGDGEIAAVRRAVSDHARENDLPEHRAGELLIAATELATNLVKHAGKGAMLVRRTGAGLQLLTLDSGPGMPDLLPFERQPGSTAGTLGIGLGAIARLSDWYDAYSLPGRGSVFAAGFGCEQEEADGLIRPLAGESACGDGYAVRREDGVTRLMLSDGLGHGPLAESATRNAMRAFLAATPQPPAELLRHLHEELRHTRGAAVGVAELDPAAGRLRFAGLGNINGVIAGRNQRNLTSLPGIVGHQSPTVREYDYTLPPAALVILHSDGLNPRWDLDSYPGLRTRAPLVIAATLLRDAGLRRDDAGVLVART</sequence>
<dbReference type="InterPro" id="IPR003594">
    <property type="entry name" value="HATPase_dom"/>
</dbReference>
<dbReference type="SMART" id="SM00331">
    <property type="entry name" value="PP2C_SIG"/>
    <property type="match status" value="1"/>
</dbReference>
<organism evidence="2 3">
    <name type="scientific">Nonomuraea soli</name>
    <dbReference type="NCBI Taxonomy" id="1032476"/>
    <lineage>
        <taxon>Bacteria</taxon>
        <taxon>Bacillati</taxon>
        <taxon>Actinomycetota</taxon>
        <taxon>Actinomycetes</taxon>
        <taxon>Streptosporangiales</taxon>
        <taxon>Streptosporangiaceae</taxon>
        <taxon>Nonomuraea</taxon>
    </lineage>
</organism>
<dbReference type="EMBL" id="JACDUR010000001">
    <property type="protein sequence ID" value="MBA2889219.1"/>
    <property type="molecule type" value="Genomic_DNA"/>
</dbReference>
<dbReference type="InterPro" id="IPR036890">
    <property type="entry name" value="HATPase_C_sf"/>
</dbReference>
<dbReference type="AlphaFoldDB" id="A0A7W0CDP0"/>
<dbReference type="Gene3D" id="3.60.40.10">
    <property type="entry name" value="PPM-type phosphatase domain"/>
    <property type="match status" value="1"/>
</dbReference>
<name>A0A7W0CDP0_9ACTN</name>
<dbReference type="SUPFAM" id="SSF55874">
    <property type="entry name" value="ATPase domain of HSP90 chaperone/DNA topoisomerase II/histidine kinase"/>
    <property type="match status" value="1"/>
</dbReference>
<evidence type="ECO:0000259" key="1">
    <source>
        <dbReference type="SMART" id="SM00331"/>
    </source>
</evidence>
<dbReference type="Gene3D" id="3.30.565.10">
    <property type="entry name" value="Histidine kinase-like ATPase, C-terminal domain"/>
    <property type="match status" value="1"/>
</dbReference>